<evidence type="ECO:0000256" key="2">
    <source>
        <dbReference type="SAM" id="Coils"/>
    </source>
</evidence>
<gene>
    <name evidence="4" type="ORF">P171DRAFT_523914</name>
</gene>
<accession>A0A9P4U970</accession>
<dbReference type="OrthoDB" id="5419927at2759"/>
<dbReference type="PANTHER" id="PTHR40619">
    <property type="entry name" value="FUNGAL STAND N-TERMINAL GOODBYE DOMAIN-CONTAINING PROTEIN"/>
    <property type="match status" value="1"/>
</dbReference>
<name>A0A9P4U970_9PLEO</name>
<evidence type="ECO:0000313" key="4">
    <source>
        <dbReference type="EMBL" id="KAF2440888.1"/>
    </source>
</evidence>
<sequence>MDFSATFPQPPKAIKEALNDQREIEAFRQWKSHVGNDLHSTFGEEREYHSQRAVWKAPITQELETVLASAQQFDPSFDLKACTWDDLLCHIDASIELDAQKSKNNRLRRAVRNANADVQMLNSLVSIIPDEKGLSLLRGGLSIIFQSWNQRLETREHVLGLLTDIIELFVAVSAKRRLLADDDVLRALLFDLYGVLLDAVRELISILLRAHKGNWMQRVRKQLPPHEAQQVERITTTVENMKTQLTNRMKVLSLERDVNTYKNTQAIKTEVQATRYHVNNVEVDVNNISHNTRATQQTAEKIYLQSQDIRTQLTGVGTSINNATANLDRYVEASVARQFERWKQEFNSGLLGMQKENQDLVGMIQTSIYQFMGEKMNAERLGWLLRPSPQPQPLAYKSIDVPLDQLTHVLNVDPTPMLAETQSMLRLTHAMQPQGLEKVRSLISAEQFSSWMGLPFPNVLLVDGHCRDQGQGRTSPLSIFCASLAATLAQTGSNIVLHFFCGHHSNPQYDAVSGPAGILRSLITQLILYPNACTMPAVAMEQSMWEAVARHEVPALLALFEQILLSLPPSKTIYTILDNVSDYQGSLNDYARPTMHILQYLHRLADERRPGPRLKLLMTSANRTVDVPYIVNQAGGEYIALHMSPVEPSRYHVFRCFGPTRSPVLE</sequence>
<comment type="caution">
    <text evidence="4">The sequence shown here is derived from an EMBL/GenBank/DDBJ whole genome shotgun (WGS) entry which is preliminary data.</text>
</comment>
<keyword evidence="5" id="KW-1185">Reference proteome</keyword>
<dbReference type="Proteomes" id="UP000799764">
    <property type="component" value="Unassembled WGS sequence"/>
</dbReference>
<feature type="domain" description="Nephrocystin 3-like N-terminal" evidence="3">
    <location>
        <begin position="442"/>
        <end position="620"/>
    </location>
</feature>
<dbReference type="Pfam" id="PF24883">
    <property type="entry name" value="NPHP3_N"/>
    <property type="match status" value="1"/>
</dbReference>
<feature type="coiled-coil region" evidence="2">
    <location>
        <begin position="97"/>
        <end position="124"/>
    </location>
</feature>
<protein>
    <recommendedName>
        <fullName evidence="3">Nephrocystin 3-like N-terminal domain-containing protein</fullName>
    </recommendedName>
</protein>
<dbReference type="InterPro" id="IPR056884">
    <property type="entry name" value="NPHP3-like_N"/>
</dbReference>
<evidence type="ECO:0000313" key="5">
    <source>
        <dbReference type="Proteomes" id="UP000799764"/>
    </source>
</evidence>
<dbReference type="PANTHER" id="PTHR40619:SF3">
    <property type="entry name" value="FUNGAL STAND N-TERMINAL GOODBYE DOMAIN-CONTAINING PROTEIN"/>
    <property type="match status" value="1"/>
</dbReference>
<dbReference type="EMBL" id="MU001506">
    <property type="protein sequence ID" value="KAF2440888.1"/>
    <property type="molecule type" value="Genomic_DNA"/>
</dbReference>
<dbReference type="AlphaFoldDB" id="A0A9P4U970"/>
<evidence type="ECO:0000259" key="3">
    <source>
        <dbReference type="Pfam" id="PF24883"/>
    </source>
</evidence>
<keyword evidence="2" id="KW-0175">Coiled coil</keyword>
<proteinExistence type="predicted"/>
<keyword evidence="1" id="KW-0677">Repeat</keyword>
<reference evidence="4" key="1">
    <citation type="journal article" date="2020" name="Stud. Mycol.">
        <title>101 Dothideomycetes genomes: a test case for predicting lifestyles and emergence of pathogens.</title>
        <authorList>
            <person name="Haridas S."/>
            <person name="Albert R."/>
            <person name="Binder M."/>
            <person name="Bloem J."/>
            <person name="Labutti K."/>
            <person name="Salamov A."/>
            <person name="Andreopoulos B."/>
            <person name="Baker S."/>
            <person name="Barry K."/>
            <person name="Bills G."/>
            <person name="Bluhm B."/>
            <person name="Cannon C."/>
            <person name="Castanera R."/>
            <person name="Culley D."/>
            <person name="Daum C."/>
            <person name="Ezra D."/>
            <person name="Gonzalez J."/>
            <person name="Henrissat B."/>
            <person name="Kuo A."/>
            <person name="Liang C."/>
            <person name="Lipzen A."/>
            <person name="Lutzoni F."/>
            <person name="Magnuson J."/>
            <person name="Mondo S."/>
            <person name="Nolan M."/>
            <person name="Ohm R."/>
            <person name="Pangilinan J."/>
            <person name="Park H.-J."/>
            <person name="Ramirez L."/>
            <person name="Alfaro M."/>
            <person name="Sun H."/>
            <person name="Tritt A."/>
            <person name="Yoshinaga Y."/>
            <person name="Zwiers L.-H."/>
            <person name="Turgeon B."/>
            <person name="Goodwin S."/>
            <person name="Spatafora J."/>
            <person name="Crous P."/>
            <person name="Grigoriev I."/>
        </authorList>
    </citation>
    <scope>NUCLEOTIDE SEQUENCE</scope>
    <source>
        <strain evidence="4">CBS 690.94</strain>
    </source>
</reference>
<evidence type="ECO:0000256" key="1">
    <source>
        <dbReference type="ARBA" id="ARBA00022737"/>
    </source>
</evidence>
<organism evidence="4 5">
    <name type="scientific">Karstenula rhodostoma CBS 690.94</name>
    <dbReference type="NCBI Taxonomy" id="1392251"/>
    <lineage>
        <taxon>Eukaryota</taxon>
        <taxon>Fungi</taxon>
        <taxon>Dikarya</taxon>
        <taxon>Ascomycota</taxon>
        <taxon>Pezizomycotina</taxon>
        <taxon>Dothideomycetes</taxon>
        <taxon>Pleosporomycetidae</taxon>
        <taxon>Pleosporales</taxon>
        <taxon>Massarineae</taxon>
        <taxon>Didymosphaeriaceae</taxon>
        <taxon>Karstenula</taxon>
    </lineage>
</organism>